<dbReference type="InterPro" id="IPR031933">
    <property type="entry name" value="UPF0767"/>
</dbReference>
<organism evidence="7 8">
    <name type="scientific">Laodelphax striatellus</name>
    <name type="common">Small brown planthopper</name>
    <name type="synonym">Delphax striatella</name>
    <dbReference type="NCBI Taxonomy" id="195883"/>
    <lineage>
        <taxon>Eukaryota</taxon>
        <taxon>Metazoa</taxon>
        <taxon>Ecdysozoa</taxon>
        <taxon>Arthropoda</taxon>
        <taxon>Hexapoda</taxon>
        <taxon>Insecta</taxon>
        <taxon>Pterygota</taxon>
        <taxon>Neoptera</taxon>
        <taxon>Paraneoptera</taxon>
        <taxon>Hemiptera</taxon>
        <taxon>Auchenorrhyncha</taxon>
        <taxon>Fulgoroidea</taxon>
        <taxon>Delphacidae</taxon>
        <taxon>Criomorphinae</taxon>
        <taxon>Laodelphax</taxon>
    </lineage>
</organism>
<evidence type="ECO:0000256" key="6">
    <source>
        <dbReference type="SAM" id="Phobius"/>
    </source>
</evidence>
<keyword evidence="8" id="KW-1185">Reference proteome</keyword>
<comment type="subcellular location">
    <subcellularLocation>
        <location evidence="1">Membrane</location>
        <topology evidence="1">Single-pass membrane protein</topology>
    </subcellularLocation>
</comment>
<sequence length="175" mass="19102">MNTVTYVFMVEGFYQGRCKRKPSSSSLWHSQLMWCGLTSLVCTGLTASLCEVDVLHVCGSLGGHVTAVPILSALTCVGVTGLCALGLEMLPLLLRALRSYAPYITLPAAAVIGVIGYNIESYLSDKYTPYSESIQEKRMDRLLKEDDSTSVPSLKEKTFVPPTIFEKNVSPSLKD</sequence>
<dbReference type="Proteomes" id="UP000291343">
    <property type="component" value="Unassembled WGS sequence"/>
</dbReference>
<evidence type="ECO:0000256" key="1">
    <source>
        <dbReference type="ARBA" id="ARBA00004167"/>
    </source>
</evidence>
<gene>
    <name evidence="7" type="ORF">LSTR_LSTR013216</name>
</gene>
<proteinExistence type="inferred from homology"/>
<accession>A0A482X6P9</accession>
<evidence type="ECO:0000313" key="8">
    <source>
        <dbReference type="Proteomes" id="UP000291343"/>
    </source>
</evidence>
<evidence type="ECO:0000256" key="2">
    <source>
        <dbReference type="ARBA" id="ARBA00007304"/>
    </source>
</evidence>
<evidence type="ECO:0000256" key="3">
    <source>
        <dbReference type="ARBA" id="ARBA00022692"/>
    </source>
</evidence>
<name>A0A482X6P9_LAOST</name>
<dbReference type="OrthoDB" id="10052506at2759"/>
<comment type="caution">
    <text evidence="7">The sequence shown here is derived from an EMBL/GenBank/DDBJ whole genome shotgun (WGS) entry which is preliminary data.</text>
</comment>
<keyword evidence="4 6" id="KW-1133">Transmembrane helix</keyword>
<dbReference type="PANTHER" id="PTHR28599:SF1">
    <property type="entry name" value="SMALL INTEGRAL MEMBRANE PROTEIN 12"/>
    <property type="match status" value="1"/>
</dbReference>
<dbReference type="InParanoid" id="A0A482X6P9"/>
<dbReference type="Pfam" id="PF15990">
    <property type="entry name" value="UPF0767"/>
    <property type="match status" value="1"/>
</dbReference>
<reference evidence="7 8" key="1">
    <citation type="journal article" date="2017" name="Gigascience">
        <title>Genome sequence of the small brown planthopper, Laodelphax striatellus.</title>
        <authorList>
            <person name="Zhu J."/>
            <person name="Jiang F."/>
            <person name="Wang X."/>
            <person name="Yang P."/>
            <person name="Bao Y."/>
            <person name="Zhao W."/>
            <person name="Wang W."/>
            <person name="Lu H."/>
            <person name="Wang Q."/>
            <person name="Cui N."/>
            <person name="Li J."/>
            <person name="Chen X."/>
            <person name="Luo L."/>
            <person name="Yu J."/>
            <person name="Kang L."/>
            <person name="Cui F."/>
        </authorList>
    </citation>
    <scope>NUCLEOTIDE SEQUENCE [LARGE SCALE GENOMIC DNA]</scope>
    <source>
        <strain evidence="7">Lst14</strain>
    </source>
</reference>
<dbReference type="GO" id="GO:0016020">
    <property type="term" value="C:membrane"/>
    <property type="evidence" value="ECO:0007669"/>
    <property type="project" value="UniProtKB-SubCell"/>
</dbReference>
<dbReference type="EMBL" id="QKKF02017416">
    <property type="protein sequence ID" value="RZF40961.1"/>
    <property type="molecule type" value="Genomic_DNA"/>
</dbReference>
<feature type="transmembrane region" description="Helical" evidence="6">
    <location>
        <begin position="67"/>
        <end position="88"/>
    </location>
</feature>
<evidence type="ECO:0000256" key="4">
    <source>
        <dbReference type="ARBA" id="ARBA00022989"/>
    </source>
</evidence>
<keyword evidence="5 6" id="KW-0472">Membrane</keyword>
<protein>
    <submittedName>
        <fullName evidence="7">Uncharacterized protein</fullName>
    </submittedName>
</protein>
<dbReference type="AlphaFoldDB" id="A0A482X6P9"/>
<comment type="similarity">
    <text evidence="2">Belongs to the SMIM12 family.</text>
</comment>
<keyword evidence="3 6" id="KW-0812">Transmembrane</keyword>
<dbReference type="STRING" id="195883.A0A482X6P9"/>
<dbReference type="PANTHER" id="PTHR28599">
    <property type="entry name" value="SMALL INTEGRAL MEMBRANE PROTEIN 12"/>
    <property type="match status" value="1"/>
</dbReference>
<evidence type="ECO:0000313" key="7">
    <source>
        <dbReference type="EMBL" id="RZF40961.1"/>
    </source>
</evidence>
<evidence type="ECO:0000256" key="5">
    <source>
        <dbReference type="ARBA" id="ARBA00023136"/>
    </source>
</evidence>
<feature type="transmembrane region" description="Helical" evidence="6">
    <location>
        <begin position="100"/>
        <end position="119"/>
    </location>
</feature>